<keyword evidence="8" id="KW-1185">Reference proteome</keyword>
<reference evidence="7 8" key="1">
    <citation type="submission" date="2019-10" db="EMBL/GenBank/DDBJ databases">
        <title>Nonomuraea sp. nov., isolated from Phyllanthus amarus.</title>
        <authorList>
            <person name="Klykleung N."/>
            <person name="Tanasupawat S."/>
        </authorList>
    </citation>
    <scope>NUCLEOTIDE SEQUENCE [LARGE SCALE GENOMIC DNA]</scope>
    <source>
        <strain evidence="7 8">CR1-09</strain>
    </source>
</reference>
<evidence type="ECO:0000256" key="6">
    <source>
        <dbReference type="ARBA" id="ARBA00023458"/>
    </source>
</evidence>
<keyword evidence="3" id="KW-0547">Nucleotide-binding</keyword>
<accession>A0A5N6C4K4</accession>
<organism evidence="7 8">
    <name type="scientific">Microbispora catharanthi</name>
    <dbReference type="NCBI Taxonomy" id="1712871"/>
    <lineage>
        <taxon>Bacteria</taxon>
        <taxon>Bacillati</taxon>
        <taxon>Actinomycetota</taxon>
        <taxon>Actinomycetes</taxon>
        <taxon>Streptosporangiales</taxon>
        <taxon>Streptosporangiaceae</taxon>
        <taxon>Microbispora</taxon>
    </lineage>
</organism>
<proteinExistence type="inferred from homology"/>
<dbReference type="Gene3D" id="3.30.420.40">
    <property type="match status" value="2"/>
</dbReference>
<dbReference type="PRINTS" id="PR01652">
    <property type="entry name" value="SHAPEPROTEIN"/>
</dbReference>
<evidence type="ECO:0000256" key="2">
    <source>
        <dbReference type="ARBA" id="ARBA00022490"/>
    </source>
</evidence>
<dbReference type="InterPro" id="IPR043129">
    <property type="entry name" value="ATPase_NBD"/>
</dbReference>
<dbReference type="EMBL" id="VDMA02000001">
    <property type="protein sequence ID" value="KAB8187736.1"/>
    <property type="molecule type" value="Genomic_DNA"/>
</dbReference>
<comment type="subcellular location">
    <subcellularLocation>
        <location evidence="1">Cytoplasm</location>
    </subcellularLocation>
</comment>
<evidence type="ECO:0000256" key="5">
    <source>
        <dbReference type="ARBA" id="ARBA00022960"/>
    </source>
</evidence>
<dbReference type="GO" id="GO:0008360">
    <property type="term" value="P:regulation of cell shape"/>
    <property type="evidence" value="ECO:0007669"/>
    <property type="project" value="UniProtKB-KW"/>
</dbReference>
<evidence type="ECO:0000256" key="4">
    <source>
        <dbReference type="ARBA" id="ARBA00022840"/>
    </source>
</evidence>
<evidence type="ECO:0000256" key="1">
    <source>
        <dbReference type="ARBA" id="ARBA00004496"/>
    </source>
</evidence>
<evidence type="ECO:0000256" key="3">
    <source>
        <dbReference type="ARBA" id="ARBA00022741"/>
    </source>
</evidence>
<dbReference type="Pfam" id="PF06723">
    <property type="entry name" value="MreB_Mbl"/>
    <property type="match status" value="1"/>
</dbReference>
<dbReference type="PANTHER" id="PTHR42749:SF1">
    <property type="entry name" value="CELL SHAPE-DETERMINING PROTEIN MREB"/>
    <property type="match status" value="1"/>
</dbReference>
<dbReference type="GO" id="GO:0000902">
    <property type="term" value="P:cell morphogenesis"/>
    <property type="evidence" value="ECO:0007669"/>
    <property type="project" value="InterPro"/>
</dbReference>
<protein>
    <recommendedName>
        <fullName evidence="9">Rod shape-determining protein MreB</fullName>
    </recommendedName>
</protein>
<keyword evidence="5" id="KW-0133">Cell shape</keyword>
<dbReference type="PANTHER" id="PTHR42749">
    <property type="entry name" value="CELL SHAPE-DETERMINING PROTEIN MREB"/>
    <property type="match status" value="1"/>
</dbReference>
<keyword evidence="4" id="KW-0067">ATP-binding</keyword>
<dbReference type="SUPFAM" id="SSF53067">
    <property type="entry name" value="Actin-like ATPase domain"/>
    <property type="match status" value="1"/>
</dbReference>
<sequence length="306" mass="31485">MRGVPAARPAPARAARAAVRLLRRRDPVDGMTVMTGMTGANGRRGGGTALALDLGTARTRLLLSGSTAIKERPSACGDPGARRWPVRHGMVADMPGCARLVRTALGDAVSERHPPLERVLVGVPVAASRLDRRAAYAAVSSAARCRVTIVEEPLAAAVGCGVDIADPRPRLLLDAGAGIAEAVVIRAGEIADAGAVQVATGDPAEGTGCPPYARERVVAMVADLIARVPAALRATARQQGLLVTGGGARDPELARKLCAELRITVSPAADPANATVRGLACLLSTVEHRTSGTSAIGRKDVDDDHQ</sequence>
<dbReference type="GO" id="GO:0005524">
    <property type="term" value="F:ATP binding"/>
    <property type="evidence" value="ECO:0007669"/>
    <property type="project" value="UniProtKB-KW"/>
</dbReference>
<dbReference type="Proteomes" id="UP000313066">
    <property type="component" value="Unassembled WGS sequence"/>
</dbReference>
<dbReference type="InterPro" id="IPR056546">
    <property type="entry name" value="MreB_MamK-like"/>
</dbReference>
<dbReference type="AlphaFoldDB" id="A0A5N6C4K4"/>
<evidence type="ECO:0008006" key="9">
    <source>
        <dbReference type="Google" id="ProtNLM"/>
    </source>
</evidence>
<keyword evidence="2" id="KW-0963">Cytoplasm</keyword>
<gene>
    <name evidence="7" type="ORF">FH610_000750</name>
</gene>
<dbReference type="GO" id="GO:0005737">
    <property type="term" value="C:cytoplasm"/>
    <property type="evidence" value="ECO:0007669"/>
    <property type="project" value="UniProtKB-SubCell"/>
</dbReference>
<comment type="caution">
    <text evidence="7">The sequence shown here is derived from an EMBL/GenBank/DDBJ whole genome shotgun (WGS) entry which is preliminary data.</text>
</comment>
<dbReference type="InterPro" id="IPR004753">
    <property type="entry name" value="MreB"/>
</dbReference>
<evidence type="ECO:0000313" key="7">
    <source>
        <dbReference type="EMBL" id="KAB8187736.1"/>
    </source>
</evidence>
<name>A0A5N6C4K4_9ACTN</name>
<comment type="similarity">
    <text evidence="6">Belongs to the FtsA/MreB family.</text>
</comment>
<evidence type="ECO:0000313" key="8">
    <source>
        <dbReference type="Proteomes" id="UP000313066"/>
    </source>
</evidence>